<dbReference type="Proteomes" id="UP000218267">
    <property type="component" value="Chromosome"/>
</dbReference>
<dbReference type="EMBL" id="AP018042">
    <property type="protein sequence ID" value="BAX78964.1"/>
    <property type="molecule type" value="Genomic_DNA"/>
</dbReference>
<evidence type="ECO:0000256" key="1">
    <source>
        <dbReference type="ARBA" id="ARBA00022729"/>
    </source>
</evidence>
<dbReference type="InterPro" id="IPR036249">
    <property type="entry name" value="Thioredoxin-like_sf"/>
</dbReference>
<dbReference type="Pfam" id="PF13899">
    <property type="entry name" value="Thioredoxin_7"/>
    <property type="match status" value="1"/>
</dbReference>
<evidence type="ECO:0000259" key="3">
    <source>
        <dbReference type="PROSITE" id="PS51352"/>
    </source>
</evidence>
<dbReference type="KEGG" id="mbas:ALGA_0572"/>
<dbReference type="InterPro" id="IPR013766">
    <property type="entry name" value="Thioredoxin_domain"/>
</dbReference>
<dbReference type="SUPFAM" id="SSF52833">
    <property type="entry name" value="Thioredoxin-like"/>
    <property type="match status" value="1"/>
</dbReference>
<reference evidence="5" key="2">
    <citation type="journal article" date="2020" name="Antonie Van Leeuwenhoek">
        <title>Labilibaculum antarcticum sp. nov., a novel facultative anaerobic, psychrotorelant bacterium isolated from marine sediment of Antarctica.</title>
        <authorList>
            <person name="Watanabe M."/>
            <person name="Kojima H."/>
            <person name="Fukui M."/>
        </authorList>
    </citation>
    <scope>NUCLEOTIDE SEQUENCE [LARGE SCALE GENOMIC DNA]</scope>
    <source>
        <strain evidence="5">SPP2</strain>
    </source>
</reference>
<feature type="signal peptide" evidence="2">
    <location>
        <begin position="1"/>
        <end position="23"/>
    </location>
</feature>
<evidence type="ECO:0000313" key="4">
    <source>
        <dbReference type="EMBL" id="BAX78964.1"/>
    </source>
</evidence>
<dbReference type="PROSITE" id="PS51352">
    <property type="entry name" value="THIOREDOXIN_2"/>
    <property type="match status" value="1"/>
</dbReference>
<accession>A0A1Y1CF71</accession>
<dbReference type="InterPro" id="IPR051099">
    <property type="entry name" value="AGR/TXD"/>
</dbReference>
<proteinExistence type="predicted"/>
<dbReference type="GO" id="GO:0016853">
    <property type="term" value="F:isomerase activity"/>
    <property type="evidence" value="ECO:0007669"/>
    <property type="project" value="UniProtKB-KW"/>
</dbReference>
<reference evidence="4 5" key="1">
    <citation type="journal article" date="2018" name="Mar. Genomics">
        <title>Complete genome sequence of Marinifilaceae bacterium strain SPP2, isolated from the Antarctic marine sediment.</title>
        <authorList>
            <person name="Watanabe M."/>
            <person name="Kojima H."/>
            <person name="Fukui M."/>
        </authorList>
    </citation>
    <scope>NUCLEOTIDE SEQUENCE [LARGE SCALE GENOMIC DNA]</scope>
    <source>
        <strain evidence="4 5">SPP2</strain>
    </source>
</reference>
<sequence length="148" mass="16781">MKKIAQLSFLLFCTILLSSLSTAAQNNLDKALQKAKTENKTVFVNFSGSDWCRSCILLKKTILNTEEFKKFADEKLVILDVDFPRLKKNKLSNEQTAMNEALAEKYNSNGQFPTILLLDSDEKVLGKTGYKKISPEAYIEHIKSIIKE</sequence>
<organism evidence="4 5">
    <name type="scientific">Labilibaculum antarcticum</name>
    <dbReference type="NCBI Taxonomy" id="1717717"/>
    <lineage>
        <taxon>Bacteria</taxon>
        <taxon>Pseudomonadati</taxon>
        <taxon>Bacteroidota</taxon>
        <taxon>Bacteroidia</taxon>
        <taxon>Marinilabiliales</taxon>
        <taxon>Marinifilaceae</taxon>
        <taxon>Labilibaculum</taxon>
    </lineage>
</organism>
<dbReference type="Gene3D" id="3.40.30.10">
    <property type="entry name" value="Glutaredoxin"/>
    <property type="match status" value="1"/>
</dbReference>
<keyword evidence="5" id="KW-1185">Reference proteome</keyword>
<keyword evidence="4" id="KW-0413">Isomerase</keyword>
<evidence type="ECO:0000313" key="5">
    <source>
        <dbReference type="Proteomes" id="UP000218267"/>
    </source>
</evidence>
<dbReference type="AlphaFoldDB" id="A0A1Y1CF71"/>
<feature type="domain" description="Thioredoxin" evidence="3">
    <location>
        <begin position="9"/>
        <end position="147"/>
    </location>
</feature>
<feature type="chain" id="PRO_5012033383" evidence="2">
    <location>
        <begin position="24"/>
        <end position="148"/>
    </location>
</feature>
<dbReference type="PANTHER" id="PTHR15337">
    <property type="entry name" value="ANTERIOR GRADIENT PROTEIN-RELATED"/>
    <property type="match status" value="1"/>
</dbReference>
<evidence type="ECO:0000256" key="2">
    <source>
        <dbReference type="SAM" id="SignalP"/>
    </source>
</evidence>
<name>A0A1Y1CF71_9BACT</name>
<keyword evidence="1 2" id="KW-0732">Signal</keyword>
<gene>
    <name evidence="4" type="ORF">ALGA_0572</name>
</gene>
<dbReference type="PANTHER" id="PTHR15337:SF11">
    <property type="entry name" value="THIOREDOXIN DOMAIN-CONTAINING PROTEIN"/>
    <property type="match status" value="1"/>
</dbReference>
<dbReference type="RefSeq" id="WP_162845376.1">
    <property type="nucleotide sequence ID" value="NZ_AP018042.1"/>
</dbReference>
<protein>
    <submittedName>
        <fullName evidence="4">Thiol-disulfide isomerase</fullName>
    </submittedName>
</protein>